<dbReference type="OrthoDB" id="5540442at2759"/>
<proteinExistence type="predicted"/>
<sequence length="576" mass="64485">MEWGRAIPYYIASRLVAELDARNKPTSDEHQKSIGHGMPSSLMTKLNLKSHLDVRRRRQRHGLRARVLAVLSELRLLIQACGATGDRSGRVLHYLEELNVFYLDSLRAYAPPLSLRSALSCTLDMRYIDPTVPNPTVFLAATYSPVFLAPRPLHGTSTNYNADDVTSPIFDQELYPAHKKRSRSKKQTIASCEGFERLDTIDPRRPSWVDYLIDDLTEAECHRLFILVARSKVPTQTAPKYRTAIEEALVLAFNRRGYALDPVESMRLCTYFIRQSQGDLARIEQLRLLWKHAGAWCISVLGQTSNAGGEQNSSEVSRAEEAVKELRFKRWNNVASEAIALLCYQSQPETGSDSGVRDAWALVGEWHFTWTAVMTAMCPDGRRGFVDGSDKHTYPYWRSKLPGRFRLHELTLSTKAINRLLVLLVKAGHYRRALELLGFATSEAGVPVDTSLFNVALHGLVSAAHIDRNAGDGGPLHLSSLSDLPLANSHAASLYSASEPDEMLGVIQALLRGMVRWKLMPDGVTLDALVLFCCHSQNQQLLDAVLRMFAAKWSIVSSESLQQKILEHGLQEPKID</sequence>
<evidence type="ECO:0000313" key="1">
    <source>
        <dbReference type="EMBL" id="KAJ2687684.1"/>
    </source>
</evidence>
<gene>
    <name evidence="1" type="ORF">IWW39_002760</name>
</gene>
<organism evidence="1 2">
    <name type="scientific">Coemansia spiralis</name>
    <dbReference type="NCBI Taxonomy" id="417178"/>
    <lineage>
        <taxon>Eukaryota</taxon>
        <taxon>Fungi</taxon>
        <taxon>Fungi incertae sedis</taxon>
        <taxon>Zoopagomycota</taxon>
        <taxon>Kickxellomycotina</taxon>
        <taxon>Kickxellomycetes</taxon>
        <taxon>Kickxellales</taxon>
        <taxon>Kickxellaceae</taxon>
        <taxon>Coemansia</taxon>
    </lineage>
</organism>
<dbReference type="InterPro" id="IPR011990">
    <property type="entry name" value="TPR-like_helical_dom_sf"/>
</dbReference>
<name>A0A9W8L509_9FUNG</name>
<dbReference type="EMBL" id="JANBTX010000065">
    <property type="protein sequence ID" value="KAJ2687684.1"/>
    <property type="molecule type" value="Genomic_DNA"/>
</dbReference>
<keyword evidence="2" id="KW-1185">Reference proteome</keyword>
<reference evidence="1" key="1">
    <citation type="submission" date="2022-07" db="EMBL/GenBank/DDBJ databases">
        <title>Phylogenomic reconstructions and comparative analyses of Kickxellomycotina fungi.</title>
        <authorList>
            <person name="Reynolds N.K."/>
            <person name="Stajich J.E."/>
            <person name="Barry K."/>
            <person name="Grigoriev I.V."/>
            <person name="Crous P."/>
            <person name="Smith M.E."/>
        </authorList>
    </citation>
    <scope>NUCLEOTIDE SEQUENCE</scope>
    <source>
        <strain evidence="1">CBS 109367</strain>
    </source>
</reference>
<dbReference type="Gene3D" id="1.25.40.10">
    <property type="entry name" value="Tetratricopeptide repeat domain"/>
    <property type="match status" value="1"/>
</dbReference>
<protein>
    <submittedName>
        <fullName evidence="1">Uncharacterized protein</fullName>
    </submittedName>
</protein>
<accession>A0A9W8L509</accession>
<evidence type="ECO:0000313" key="2">
    <source>
        <dbReference type="Proteomes" id="UP001151516"/>
    </source>
</evidence>
<dbReference type="AlphaFoldDB" id="A0A9W8L509"/>
<dbReference type="Proteomes" id="UP001151516">
    <property type="component" value="Unassembled WGS sequence"/>
</dbReference>
<comment type="caution">
    <text evidence="1">The sequence shown here is derived from an EMBL/GenBank/DDBJ whole genome shotgun (WGS) entry which is preliminary data.</text>
</comment>